<keyword evidence="2" id="KW-0808">Transferase</keyword>
<proteinExistence type="predicted"/>
<dbReference type="OrthoDB" id="9182386at2"/>
<name>A0A4Z0L9Z3_9FLAO</name>
<feature type="domain" description="N-acetyltransferase" evidence="1">
    <location>
        <begin position="1"/>
        <end position="119"/>
    </location>
</feature>
<dbReference type="Proteomes" id="UP000297407">
    <property type="component" value="Unassembled WGS sequence"/>
</dbReference>
<protein>
    <submittedName>
        <fullName evidence="2">GNAT family N-acetyltransferase</fullName>
    </submittedName>
</protein>
<dbReference type="EMBL" id="SRLH01000002">
    <property type="protein sequence ID" value="TGD59139.1"/>
    <property type="molecule type" value="Genomic_DNA"/>
</dbReference>
<evidence type="ECO:0000259" key="1">
    <source>
        <dbReference type="PROSITE" id="PS51186"/>
    </source>
</evidence>
<dbReference type="InterPro" id="IPR000182">
    <property type="entry name" value="GNAT_dom"/>
</dbReference>
<dbReference type="CDD" id="cd04301">
    <property type="entry name" value="NAT_SF"/>
    <property type="match status" value="1"/>
</dbReference>
<dbReference type="InterPro" id="IPR016181">
    <property type="entry name" value="Acyl_CoA_acyltransferase"/>
</dbReference>
<accession>A0A4Z0L9Z3</accession>
<dbReference type="SUPFAM" id="SSF55729">
    <property type="entry name" value="Acyl-CoA N-acyltransferases (Nat)"/>
    <property type="match status" value="1"/>
</dbReference>
<comment type="caution">
    <text evidence="2">The sequence shown here is derived from an EMBL/GenBank/DDBJ whole genome shotgun (WGS) entry which is preliminary data.</text>
</comment>
<dbReference type="AlphaFoldDB" id="A0A4Z0L9Z3"/>
<sequence>MVSSEISYGILYRLSFKDNCLVIATIENEAVGFFALTKKYPAVTIDLAEIHPLFRKNNIATRTLSAVIDDLKRQNFYTLDLMCAPASSENIWRKMGFTDMPKQMDPSENKMLCLTFGLHLQPSIILSEHETLEIWDDEPHITKDNPPKWVYNLSFKKGTRELEEPVLLYADYDWRVRWIVGNKAIKDCKLKYLYRDMEFGNCLFIDKLPAPPEVH</sequence>
<evidence type="ECO:0000313" key="2">
    <source>
        <dbReference type="EMBL" id="TGD59139.1"/>
    </source>
</evidence>
<reference evidence="2 3" key="1">
    <citation type="submission" date="2019-04" db="EMBL/GenBank/DDBJ databases">
        <title>Flavobacterium sp. strain DS2-A Genome sequencing and assembly.</title>
        <authorList>
            <person name="Kim I."/>
        </authorList>
    </citation>
    <scope>NUCLEOTIDE SEQUENCE [LARGE SCALE GENOMIC DNA]</scope>
    <source>
        <strain evidence="2 3">DS2-A</strain>
    </source>
</reference>
<gene>
    <name evidence="2" type="ORF">E4635_04615</name>
</gene>
<evidence type="ECO:0000313" key="3">
    <source>
        <dbReference type="Proteomes" id="UP000297407"/>
    </source>
</evidence>
<organism evidence="2 3">
    <name type="scientific">Flavobacterium humi</name>
    <dbReference type="NCBI Taxonomy" id="2562683"/>
    <lineage>
        <taxon>Bacteria</taxon>
        <taxon>Pseudomonadati</taxon>
        <taxon>Bacteroidota</taxon>
        <taxon>Flavobacteriia</taxon>
        <taxon>Flavobacteriales</taxon>
        <taxon>Flavobacteriaceae</taxon>
        <taxon>Flavobacterium</taxon>
    </lineage>
</organism>
<dbReference type="Gene3D" id="3.40.630.30">
    <property type="match status" value="1"/>
</dbReference>
<dbReference type="PROSITE" id="PS51186">
    <property type="entry name" value="GNAT"/>
    <property type="match status" value="1"/>
</dbReference>
<dbReference type="GO" id="GO:0016747">
    <property type="term" value="F:acyltransferase activity, transferring groups other than amino-acyl groups"/>
    <property type="evidence" value="ECO:0007669"/>
    <property type="project" value="InterPro"/>
</dbReference>
<dbReference type="Pfam" id="PF00583">
    <property type="entry name" value="Acetyltransf_1"/>
    <property type="match status" value="1"/>
</dbReference>
<keyword evidence="3" id="KW-1185">Reference proteome</keyword>